<reference evidence="1" key="1">
    <citation type="submission" date="2025-08" db="UniProtKB">
        <authorList>
            <consortium name="Ensembl"/>
        </authorList>
    </citation>
    <scope>IDENTIFICATION</scope>
</reference>
<reference evidence="1" key="2">
    <citation type="submission" date="2025-09" db="UniProtKB">
        <authorList>
            <consortium name="Ensembl"/>
        </authorList>
    </citation>
    <scope>IDENTIFICATION</scope>
</reference>
<dbReference type="SUPFAM" id="SSF57756">
    <property type="entry name" value="Retrovirus zinc finger-like domains"/>
    <property type="match status" value="1"/>
</dbReference>
<sequence length="265" mass="29064">MVENGLVPVFVGDDFELFLEQLGCYFHANDVVDESKQKSILLATLSAEHYRLLRDLVAPDKPRDDGLSFQNIVEKMKAHMAPEESLQLTRYQFDRLSKGAEECVADFVARIKHSSVACKFTAGERPARLRDRFIAGLQDAKMVSAVLRLKGEAITFDSAVSTATAVEQTRGDVRAITGHAGSRAPRDARSTFDAGRTSPLGRTCGELAPRTCLGCGGRHLRRACPYKGTVCLNCHKVGHLKRVCRPPLRSWTAMCEATRGGTGGR</sequence>
<accession>A0A8C4Q5E6</accession>
<dbReference type="Gene3D" id="4.10.60.10">
    <property type="entry name" value="Zinc finger, CCHC-type"/>
    <property type="match status" value="1"/>
</dbReference>
<dbReference type="AlphaFoldDB" id="A0A8C4Q5E6"/>
<protein>
    <recommendedName>
        <fullName evidence="3">CCHC-type domain-containing protein</fullName>
    </recommendedName>
</protein>
<dbReference type="PANTHER" id="PTHR33198">
    <property type="entry name" value="ANK_REP_REGION DOMAIN-CONTAINING PROTEIN-RELATED"/>
    <property type="match status" value="1"/>
</dbReference>
<dbReference type="InterPro" id="IPR036875">
    <property type="entry name" value="Znf_CCHC_sf"/>
</dbReference>
<evidence type="ECO:0000313" key="2">
    <source>
        <dbReference type="Proteomes" id="UP000694388"/>
    </source>
</evidence>
<organism evidence="1 2">
    <name type="scientific">Eptatretus burgeri</name>
    <name type="common">Inshore hagfish</name>
    <dbReference type="NCBI Taxonomy" id="7764"/>
    <lineage>
        <taxon>Eukaryota</taxon>
        <taxon>Metazoa</taxon>
        <taxon>Chordata</taxon>
        <taxon>Craniata</taxon>
        <taxon>Vertebrata</taxon>
        <taxon>Cyclostomata</taxon>
        <taxon>Myxini</taxon>
        <taxon>Myxiniformes</taxon>
        <taxon>Myxinidae</taxon>
        <taxon>Eptatretinae</taxon>
        <taxon>Eptatretus</taxon>
    </lineage>
</organism>
<name>A0A8C4Q5E6_EPTBU</name>
<dbReference type="GeneTree" id="ENSGT00940000166423"/>
<dbReference type="Ensembl" id="ENSEBUT00000010856.1">
    <property type="protein sequence ID" value="ENSEBUP00000010311.1"/>
    <property type="gene ID" value="ENSEBUG00000006633.1"/>
</dbReference>
<evidence type="ECO:0008006" key="3">
    <source>
        <dbReference type="Google" id="ProtNLM"/>
    </source>
</evidence>
<dbReference type="GO" id="GO:0008270">
    <property type="term" value="F:zinc ion binding"/>
    <property type="evidence" value="ECO:0007669"/>
    <property type="project" value="InterPro"/>
</dbReference>
<keyword evidence="2" id="KW-1185">Reference proteome</keyword>
<dbReference type="PANTHER" id="PTHR33198:SF19">
    <property type="entry name" value="CCHC-TYPE DOMAIN-CONTAINING PROTEIN"/>
    <property type="match status" value="1"/>
</dbReference>
<evidence type="ECO:0000313" key="1">
    <source>
        <dbReference type="Ensembl" id="ENSEBUP00000010311.1"/>
    </source>
</evidence>
<dbReference type="GO" id="GO:0003676">
    <property type="term" value="F:nucleic acid binding"/>
    <property type="evidence" value="ECO:0007669"/>
    <property type="project" value="InterPro"/>
</dbReference>
<dbReference type="OMA" id="TARFRIW"/>
<proteinExistence type="predicted"/>
<dbReference type="Proteomes" id="UP000694388">
    <property type="component" value="Unplaced"/>
</dbReference>